<comment type="caution">
    <text evidence="2">The sequence shown here is derived from an EMBL/GenBank/DDBJ whole genome shotgun (WGS) entry which is preliminary data.</text>
</comment>
<dbReference type="InterPro" id="IPR036866">
    <property type="entry name" value="RibonucZ/Hydroxyglut_hydro"/>
</dbReference>
<keyword evidence="3" id="KW-1185">Reference proteome</keyword>
<sequence length="294" mass="31003">MRLREVPRRDPLPKVLGAPPGEALCLYWLGQAGFVIDGVGRRVVIDPYLSDSLEAKYHGSATPHGRMMPPPVEPGEIRHVDAVLSTHAHTDHLDGATLVPLLEANPAAVLVAAASSEAKVRERIGAVTPELILLDAGETASPVDGIGLQATRAAHETLEVDAEGRHLFLGYALRLCGATILHSGDTIPFPGQIDEVAALSADLALLPVNGRDAQRAGAGIPGNMTAREALALAEATGIPCVIAHHFDMFAFNTAPRAELDRIAAESGPVAFHPAITQTCYRLEALTDRSSWGGT</sequence>
<dbReference type="PANTHER" id="PTHR43546">
    <property type="entry name" value="UPF0173 METAL-DEPENDENT HYDROLASE MJ1163-RELATED"/>
    <property type="match status" value="1"/>
</dbReference>
<accession>A0A2W7NLP1</accession>
<gene>
    <name evidence="2" type="ORF">LX81_03742</name>
</gene>
<dbReference type="InterPro" id="IPR050114">
    <property type="entry name" value="UPF0173_UPF0282_UlaG_hydrolase"/>
</dbReference>
<dbReference type="Gene3D" id="3.60.15.10">
    <property type="entry name" value="Ribonuclease Z/Hydroxyacylglutathione hydrolase-like"/>
    <property type="match status" value="1"/>
</dbReference>
<dbReference type="SMART" id="SM00849">
    <property type="entry name" value="Lactamase_B"/>
    <property type="match status" value="1"/>
</dbReference>
<proteinExistence type="predicted"/>
<dbReference type="SUPFAM" id="SSF56281">
    <property type="entry name" value="Metallo-hydrolase/oxidoreductase"/>
    <property type="match status" value="1"/>
</dbReference>
<evidence type="ECO:0000313" key="2">
    <source>
        <dbReference type="EMBL" id="PZX12202.1"/>
    </source>
</evidence>
<organism evidence="2 3">
    <name type="scientific">Palleronia aestuarii</name>
    <dbReference type="NCBI Taxonomy" id="568105"/>
    <lineage>
        <taxon>Bacteria</taxon>
        <taxon>Pseudomonadati</taxon>
        <taxon>Pseudomonadota</taxon>
        <taxon>Alphaproteobacteria</taxon>
        <taxon>Rhodobacterales</taxon>
        <taxon>Roseobacteraceae</taxon>
        <taxon>Palleronia</taxon>
    </lineage>
</organism>
<dbReference type="InterPro" id="IPR001279">
    <property type="entry name" value="Metallo-B-lactamas"/>
</dbReference>
<evidence type="ECO:0000259" key="1">
    <source>
        <dbReference type="SMART" id="SM00849"/>
    </source>
</evidence>
<dbReference type="Pfam" id="PF12706">
    <property type="entry name" value="Lactamase_B_2"/>
    <property type="match status" value="1"/>
</dbReference>
<dbReference type="EMBL" id="QKZL01000026">
    <property type="protein sequence ID" value="PZX12202.1"/>
    <property type="molecule type" value="Genomic_DNA"/>
</dbReference>
<protein>
    <submittedName>
        <fullName evidence="2">L-ascorbate metabolism protein UlaG (Beta-lactamase superfamily)</fullName>
    </submittedName>
</protein>
<dbReference type="Proteomes" id="UP000248916">
    <property type="component" value="Unassembled WGS sequence"/>
</dbReference>
<feature type="domain" description="Metallo-beta-lactamase" evidence="1">
    <location>
        <begin position="30"/>
        <end position="220"/>
    </location>
</feature>
<reference evidence="2 3" key="1">
    <citation type="submission" date="2018-06" db="EMBL/GenBank/DDBJ databases">
        <title>Genomic Encyclopedia of Archaeal and Bacterial Type Strains, Phase II (KMG-II): from individual species to whole genera.</title>
        <authorList>
            <person name="Goeker M."/>
        </authorList>
    </citation>
    <scope>NUCLEOTIDE SEQUENCE [LARGE SCALE GENOMIC DNA]</scope>
    <source>
        <strain evidence="2 3">DSM 22009</strain>
    </source>
</reference>
<evidence type="ECO:0000313" key="3">
    <source>
        <dbReference type="Proteomes" id="UP000248916"/>
    </source>
</evidence>
<dbReference type="RefSeq" id="WP_170134025.1">
    <property type="nucleotide sequence ID" value="NZ_QKZL01000026.1"/>
</dbReference>
<dbReference type="AlphaFoldDB" id="A0A2W7NLP1"/>
<name>A0A2W7NLP1_9RHOB</name>